<proteinExistence type="predicted"/>
<evidence type="ECO:0000313" key="1">
    <source>
        <dbReference type="EMBL" id="GAD67114.1"/>
    </source>
</evidence>
<sequence>MLKQQLYERYLPGYSESKSNEEKQRLWQQAAPETIYQLNSELQKLHGEGADFLSLSDPMRAQLGVSIWPDLLAMDIAFWREHQHWLMHNDIPPTSFKRVNDSSLNCKIPQNYINQYNGEHLRLYYQSQLVYGRLYSALHYILNHVKSAIDTWIEERYPYQLPSELYFPSDDEQPTRSQITYRRSDNFNYQSLKRYFNQHYSSWLGEQYLNWMLELNQQLNRQTAATYIVEYCDAHGSPCVDFICKNESTLRMIRPDHFVEDMLQMASSTHYLEHEVQLVALDIEKRCRAEGW</sequence>
<accession>U3BBE2</accession>
<dbReference type="RefSeq" id="WP_021705089.1">
    <property type="nucleotide sequence ID" value="NZ_BATJ01000006.1"/>
</dbReference>
<dbReference type="EMBL" id="BATJ01000006">
    <property type="protein sequence ID" value="GAD67114.1"/>
    <property type="molecule type" value="Genomic_DNA"/>
</dbReference>
<dbReference type="Proteomes" id="UP000016570">
    <property type="component" value="Unassembled WGS sequence"/>
</dbReference>
<dbReference type="AlphaFoldDB" id="U3BBE2"/>
<name>U3BBE2_VIBPR</name>
<organism evidence="1 2">
    <name type="scientific">Vibrio proteolyticus NBRC 13287</name>
    <dbReference type="NCBI Taxonomy" id="1219065"/>
    <lineage>
        <taxon>Bacteria</taxon>
        <taxon>Pseudomonadati</taxon>
        <taxon>Pseudomonadota</taxon>
        <taxon>Gammaproteobacteria</taxon>
        <taxon>Vibrionales</taxon>
        <taxon>Vibrionaceae</taxon>
        <taxon>Vibrio</taxon>
    </lineage>
</organism>
<dbReference type="STRING" id="1219065.VPR01S_06_01320"/>
<protein>
    <submittedName>
        <fullName evidence="1">Uncharacterized protein</fullName>
    </submittedName>
</protein>
<comment type="caution">
    <text evidence="1">The sequence shown here is derived from an EMBL/GenBank/DDBJ whole genome shotgun (WGS) entry which is preliminary data.</text>
</comment>
<dbReference type="eggNOG" id="ENOG5031MX0">
    <property type="taxonomic scope" value="Bacteria"/>
</dbReference>
<evidence type="ECO:0000313" key="2">
    <source>
        <dbReference type="Proteomes" id="UP000016570"/>
    </source>
</evidence>
<keyword evidence="2" id="KW-1185">Reference proteome</keyword>
<reference evidence="1 2" key="1">
    <citation type="submission" date="2013-09" db="EMBL/GenBank/DDBJ databases">
        <title>Whole genome shotgun sequence of Vibrio proteolyticus NBRC 13287.</title>
        <authorList>
            <person name="Isaki S."/>
            <person name="Hosoyama A."/>
            <person name="Numata M."/>
            <person name="Hashimoto M."/>
            <person name="Hosoyama Y."/>
            <person name="Tsuchikane K."/>
            <person name="Noguchi M."/>
            <person name="Hirakata S."/>
            <person name="Ichikawa N."/>
            <person name="Ohji S."/>
            <person name="Yamazoe A."/>
            <person name="Fujita N."/>
        </authorList>
    </citation>
    <scope>NUCLEOTIDE SEQUENCE [LARGE SCALE GENOMIC DNA]</scope>
    <source>
        <strain evidence="1 2">NBRC 13287</strain>
    </source>
</reference>
<gene>
    <name evidence="1" type="ORF">VPR01S_06_01320</name>
</gene>